<keyword evidence="3" id="KW-1185">Reference proteome</keyword>
<feature type="domain" description="Integrase catalytic" evidence="1">
    <location>
        <begin position="34"/>
        <end position="206"/>
    </location>
</feature>
<dbReference type="SUPFAM" id="SSF53098">
    <property type="entry name" value="Ribonuclease H-like"/>
    <property type="match status" value="1"/>
</dbReference>
<name>A0ABD1YCH2_9MARC</name>
<dbReference type="Gene3D" id="3.30.420.10">
    <property type="entry name" value="Ribonuclease H-like superfamily/Ribonuclease H"/>
    <property type="match status" value="1"/>
</dbReference>
<accession>A0ABD1YCH2</accession>
<reference evidence="2 3" key="1">
    <citation type="submission" date="2024-09" db="EMBL/GenBank/DDBJ databases">
        <title>Chromosome-scale assembly of Riccia fluitans.</title>
        <authorList>
            <person name="Paukszto L."/>
            <person name="Sawicki J."/>
            <person name="Karawczyk K."/>
            <person name="Piernik-Szablinska J."/>
            <person name="Szczecinska M."/>
            <person name="Mazdziarz M."/>
        </authorList>
    </citation>
    <scope>NUCLEOTIDE SEQUENCE [LARGE SCALE GENOMIC DNA]</scope>
    <source>
        <strain evidence="2">Rf_01</strain>
        <tissue evidence="2">Aerial parts of the thallus</tissue>
    </source>
</reference>
<sequence length="325" mass="37636">MVFRDVATYVKVCDPCQRTGRPIASTRWPLTPILPLAPFEKWGIDFVGPIAPSTQRQKRYILVATDYFTGMLEAEAMRRDDATTVAAFLFEKIVCRYGVPLELVSDRGTHFVNELIEEMVVQYGIKHWKMTSYNPKANGLTKKSNVILCKVLKKVTQAFVHDWHLKLPGVLFAFRTAQKTTTRCMPYYLCHGMEAIMPVELEVPTLWVQEEKRLRVLESVPDQKVELLRLHEEQERVLKQVIQLQGKRKEHYDKKLKKRVDLKAGDLALLYDSRKEHFPGKMSLNWQGPYKVLEVFANGSVQLATMNDEKLETRVNGHRVKKYIT</sequence>
<evidence type="ECO:0000259" key="1">
    <source>
        <dbReference type="PROSITE" id="PS50994"/>
    </source>
</evidence>
<protein>
    <recommendedName>
        <fullName evidence="1">Integrase catalytic domain-containing protein</fullName>
    </recommendedName>
</protein>
<dbReference type="PROSITE" id="PS50994">
    <property type="entry name" value="INTEGRASE"/>
    <property type="match status" value="1"/>
</dbReference>
<comment type="caution">
    <text evidence="2">The sequence shown here is derived from an EMBL/GenBank/DDBJ whole genome shotgun (WGS) entry which is preliminary data.</text>
</comment>
<gene>
    <name evidence="2" type="ORF">R1flu_008635</name>
</gene>
<organism evidence="2 3">
    <name type="scientific">Riccia fluitans</name>
    <dbReference type="NCBI Taxonomy" id="41844"/>
    <lineage>
        <taxon>Eukaryota</taxon>
        <taxon>Viridiplantae</taxon>
        <taxon>Streptophyta</taxon>
        <taxon>Embryophyta</taxon>
        <taxon>Marchantiophyta</taxon>
        <taxon>Marchantiopsida</taxon>
        <taxon>Marchantiidae</taxon>
        <taxon>Marchantiales</taxon>
        <taxon>Ricciaceae</taxon>
        <taxon>Riccia</taxon>
    </lineage>
</organism>
<dbReference type="PANTHER" id="PTHR37984">
    <property type="entry name" value="PROTEIN CBG26694"/>
    <property type="match status" value="1"/>
</dbReference>
<dbReference type="PANTHER" id="PTHR37984:SF5">
    <property type="entry name" value="PROTEIN NYNRIN-LIKE"/>
    <property type="match status" value="1"/>
</dbReference>
<evidence type="ECO:0000313" key="2">
    <source>
        <dbReference type="EMBL" id="KAL2624390.1"/>
    </source>
</evidence>
<dbReference type="Pfam" id="PF00665">
    <property type="entry name" value="rve"/>
    <property type="match status" value="1"/>
</dbReference>
<dbReference type="AlphaFoldDB" id="A0ABD1YCH2"/>
<dbReference type="InterPro" id="IPR050951">
    <property type="entry name" value="Retrovirus_Pol_polyprotein"/>
</dbReference>
<dbReference type="EMBL" id="JBHFFA010000005">
    <property type="protein sequence ID" value="KAL2624390.1"/>
    <property type="molecule type" value="Genomic_DNA"/>
</dbReference>
<evidence type="ECO:0000313" key="3">
    <source>
        <dbReference type="Proteomes" id="UP001605036"/>
    </source>
</evidence>
<dbReference type="InterPro" id="IPR001584">
    <property type="entry name" value="Integrase_cat-core"/>
</dbReference>
<proteinExistence type="predicted"/>
<dbReference type="InterPro" id="IPR012337">
    <property type="entry name" value="RNaseH-like_sf"/>
</dbReference>
<dbReference type="InterPro" id="IPR036397">
    <property type="entry name" value="RNaseH_sf"/>
</dbReference>
<dbReference type="Proteomes" id="UP001605036">
    <property type="component" value="Unassembled WGS sequence"/>
</dbReference>